<organism evidence="2 3">
    <name type="scientific">Didymella exigua CBS 183.55</name>
    <dbReference type="NCBI Taxonomy" id="1150837"/>
    <lineage>
        <taxon>Eukaryota</taxon>
        <taxon>Fungi</taxon>
        <taxon>Dikarya</taxon>
        <taxon>Ascomycota</taxon>
        <taxon>Pezizomycotina</taxon>
        <taxon>Dothideomycetes</taxon>
        <taxon>Pleosporomycetidae</taxon>
        <taxon>Pleosporales</taxon>
        <taxon>Pleosporineae</taxon>
        <taxon>Didymellaceae</taxon>
        <taxon>Didymella</taxon>
    </lineage>
</organism>
<dbReference type="EMBL" id="ML979003">
    <property type="protein sequence ID" value="KAF1923580.1"/>
    <property type="molecule type" value="Genomic_DNA"/>
</dbReference>
<gene>
    <name evidence="2" type="ORF">M421DRAFT_9531</name>
</gene>
<reference evidence="2" key="1">
    <citation type="journal article" date="2020" name="Stud. Mycol.">
        <title>101 Dothideomycetes genomes: a test case for predicting lifestyles and emergence of pathogens.</title>
        <authorList>
            <person name="Haridas S."/>
            <person name="Albert R."/>
            <person name="Binder M."/>
            <person name="Bloem J."/>
            <person name="Labutti K."/>
            <person name="Salamov A."/>
            <person name="Andreopoulos B."/>
            <person name="Baker S."/>
            <person name="Barry K."/>
            <person name="Bills G."/>
            <person name="Bluhm B."/>
            <person name="Cannon C."/>
            <person name="Castanera R."/>
            <person name="Culley D."/>
            <person name="Daum C."/>
            <person name="Ezra D."/>
            <person name="Gonzalez J."/>
            <person name="Henrissat B."/>
            <person name="Kuo A."/>
            <person name="Liang C."/>
            <person name="Lipzen A."/>
            <person name="Lutzoni F."/>
            <person name="Magnuson J."/>
            <person name="Mondo S."/>
            <person name="Nolan M."/>
            <person name="Ohm R."/>
            <person name="Pangilinan J."/>
            <person name="Park H.-J."/>
            <person name="Ramirez L."/>
            <person name="Alfaro M."/>
            <person name="Sun H."/>
            <person name="Tritt A."/>
            <person name="Yoshinaga Y."/>
            <person name="Zwiers L.-H."/>
            <person name="Turgeon B."/>
            <person name="Goodwin S."/>
            <person name="Spatafora J."/>
            <person name="Crous P."/>
            <person name="Grigoriev I."/>
        </authorList>
    </citation>
    <scope>NUCLEOTIDE SEQUENCE</scope>
    <source>
        <strain evidence="2">CBS 183.55</strain>
    </source>
</reference>
<dbReference type="AlphaFoldDB" id="A0A6A5R8P3"/>
<evidence type="ECO:0000313" key="3">
    <source>
        <dbReference type="Proteomes" id="UP000800082"/>
    </source>
</evidence>
<evidence type="ECO:0000256" key="1">
    <source>
        <dbReference type="SAM" id="MobiDB-lite"/>
    </source>
</evidence>
<sequence length="330" mass="35921">MTALVATMRPLPADLAITERSRKFYDGTYKWDSDGFYDEHGVYREYDCLDPLAHAPTPRPPMFLDDEDDVQIELATTGPAQPLSSSSTVTLTKRLTVEPDTPCPAPENTMVTDEARRSPGSIHRFAVDLLSTPKQSKMAYQGKFDAESQTTKDAVDGLRDFEPGSEPGEIVEILHRSHDICEESSPAKRESNSVKMPEMPPASPVKTVSILQNVGPASTISTLSSASSKLSDGEKDEDIKIKGAFTAQNSPSLPSTLSKTSPPKKQGATTRGVAQKATKSSKRASVSKSIPPNRKENSVEEFTLLELHSGSFLREGSLRKSARQVKLKGK</sequence>
<name>A0A6A5R8P3_9PLEO</name>
<feature type="region of interest" description="Disordered" evidence="1">
    <location>
        <begin position="179"/>
        <end position="203"/>
    </location>
</feature>
<feature type="region of interest" description="Disordered" evidence="1">
    <location>
        <begin position="97"/>
        <end position="118"/>
    </location>
</feature>
<proteinExistence type="predicted"/>
<dbReference type="GeneID" id="54355965"/>
<feature type="compositionally biased region" description="Low complexity" evidence="1">
    <location>
        <begin position="250"/>
        <end position="265"/>
    </location>
</feature>
<feature type="region of interest" description="Disordered" evidence="1">
    <location>
        <begin position="217"/>
        <end position="299"/>
    </location>
</feature>
<dbReference type="RefSeq" id="XP_033443833.1">
    <property type="nucleotide sequence ID" value="XM_033598298.1"/>
</dbReference>
<feature type="compositionally biased region" description="Low complexity" evidence="1">
    <location>
        <begin position="217"/>
        <end position="230"/>
    </location>
</feature>
<feature type="compositionally biased region" description="Basic and acidic residues" evidence="1">
    <location>
        <begin position="179"/>
        <end position="192"/>
    </location>
</feature>
<dbReference type="Proteomes" id="UP000800082">
    <property type="component" value="Unassembled WGS sequence"/>
</dbReference>
<feature type="compositionally biased region" description="Basic and acidic residues" evidence="1">
    <location>
        <begin position="231"/>
        <end position="241"/>
    </location>
</feature>
<dbReference type="OrthoDB" id="3799586at2759"/>
<keyword evidence="3" id="KW-1185">Reference proteome</keyword>
<evidence type="ECO:0000313" key="2">
    <source>
        <dbReference type="EMBL" id="KAF1923580.1"/>
    </source>
</evidence>
<accession>A0A6A5R8P3</accession>
<protein>
    <submittedName>
        <fullName evidence="2">Uncharacterized protein</fullName>
    </submittedName>
</protein>